<name>A0A9X5CFW7_9FIRM</name>
<dbReference type="Proteomes" id="UP000474104">
    <property type="component" value="Unassembled WGS sequence"/>
</dbReference>
<comment type="caution">
    <text evidence="2">The sequence shown here is derived from an EMBL/GenBank/DDBJ whole genome shotgun (WGS) entry which is preliminary data.</text>
</comment>
<evidence type="ECO:0000313" key="2">
    <source>
        <dbReference type="EMBL" id="NDO72597.1"/>
    </source>
</evidence>
<accession>A0A9X5CFW7</accession>
<dbReference type="OrthoDB" id="9802979at2"/>
<organism evidence="2 3">
    <name type="scientific">Schaedlerella arabinosiphila</name>
    <dbReference type="NCBI Taxonomy" id="2044587"/>
    <lineage>
        <taxon>Bacteria</taxon>
        <taxon>Bacillati</taxon>
        <taxon>Bacillota</taxon>
        <taxon>Clostridia</taxon>
        <taxon>Lachnospirales</taxon>
        <taxon>Lachnospiraceae</taxon>
        <taxon>Schaedlerella</taxon>
    </lineage>
</organism>
<dbReference type="InterPro" id="IPR024760">
    <property type="entry name" value="HTH_dom_conjug_TS-like"/>
</dbReference>
<proteinExistence type="predicted"/>
<evidence type="ECO:0000313" key="3">
    <source>
        <dbReference type="Proteomes" id="UP000474104"/>
    </source>
</evidence>
<gene>
    <name evidence="2" type="ORF">FMM80_29825</name>
</gene>
<sequence>MENKFKDRDISFETLEKAVNGDYFAMQEVIRLFKPYMARLSIEEGRFNRELYERLVRKVMLITVRIKTDYDEK</sequence>
<protein>
    <submittedName>
        <fullName evidence="2">Helix-turn-helix domain-containing protein</fullName>
    </submittedName>
</protein>
<feature type="domain" description="Helix-turn-helix conjugative transposon-like" evidence="1">
    <location>
        <begin position="12"/>
        <end position="57"/>
    </location>
</feature>
<dbReference type="RefSeq" id="WP_004070518.1">
    <property type="nucleotide sequence ID" value="NZ_VIRB01000168.1"/>
</dbReference>
<dbReference type="AlphaFoldDB" id="A0A9X5CFW7"/>
<dbReference type="EMBL" id="VIRB01000168">
    <property type="protein sequence ID" value="NDO72597.1"/>
    <property type="molecule type" value="Genomic_DNA"/>
</dbReference>
<reference evidence="2 3" key="1">
    <citation type="submission" date="2019-07" db="EMBL/GenBank/DDBJ databases">
        <title>Draft genome sequences of 15 bacterial species constituting the stable defined intestinal microbiota of the GM15 gnotobiotic mouse model.</title>
        <authorList>
            <person name="Elie C."/>
            <person name="Mathieu A."/>
            <person name="Saliou A."/>
            <person name="Darnaud M."/>
            <person name="Leulier F."/>
            <person name="Tamellini A."/>
        </authorList>
    </citation>
    <scope>NUCLEOTIDE SEQUENCE [LARGE SCALE GENOMIC DNA]</scope>
    <source>
        <strain evidence="3">ASF 502</strain>
    </source>
</reference>
<evidence type="ECO:0000259" key="1">
    <source>
        <dbReference type="Pfam" id="PF12645"/>
    </source>
</evidence>
<dbReference type="Pfam" id="PF12645">
    <property type="entry name" value="HTH_16"/>
    <property type="match status" value="1"/>
</dbReference>